<evidence type="ECO:0000256" key="11">
    <source>
        <dbReference type="ARBA" id="ARBA00047761"/>
    </source>
</evidence>
<gene>
    <name evidence="16" type="ORF">QYE76_015007</name>
</gene>
<dbReference type="Pfam" id="PF00481">
    <property type="entry name" value="PP2C"/>
    <property type="match status" value="1"/>
</dbReference>
<dbReference type="GO" id="GO:0046872">
    <property type="term" value="F:metal ion binding"/>
    <property type="evidence" value="ECO:0007669"/>
    <property type="project" value="UniProtKB-KW"/>
</dbReference>
<comment type="cofactor">
    <cofactor evidence="2">
        <name>Mg(2+)</name>
        <dbReference type="ChEBI" id="CHEBI:18420"/>
    </cofactor>
</comment>
<keyword evidence="6" id="KW-0479">Metal-binding</keyword>
<dbReference type="PANTHER" id="PTHR47992">
    <property type="entry name" value="PROTEIN PHOSPHATASE"/>
    <property type="match status" value="1"/>
</dbReference>
<dbReference type="InterPro" id="IPR001932">
    <property type="entry name" value="PPM-type_phosphatase-like_dom"/>
</dbReference>
<keyword evidence="9 13" id="KW-0904">Protein phosphatase</keyword>
<comment type="catalytic activity">
    <reaction evidence="12">
        <text>O-phospho-L-threonyl-[protein] + H2O = L-threonyl-[protein] + phosphate</text>
        <dbReference type="Rhea" id="RHEA:47004"/>
        <dbReference type="Rhea" id="RHEA-COMP:11060"/>
        <dbReference type="Rhea" id="RHEA-COMP:11605"/>
        <dbReference type="ChEBI" id="CHEBI:15377"/>
        <dbReference type="ChEBI" id="CHEBI:30013"/>
        <dbReference type="ChEBI" id="CHEBI:43474"/>
        <dbReference type="ChEBI" id="CHEBI:61977"/>
        <dbReference type="EC" id="3.1.3.16"/>
    </reaction>
</comment>
<evidence type="ECO:0000313" key="16">
    <source>
        <dbReference type="EMBL" id="KAK1698310.1"/>
    </source>
</evidence>
<feature type="compositionally biased region" description="Low complexity" evidence="14">
    <location>
        <begin position="51"/>
        <end position="65"/>
    </location>
</feature>
<reference evidence="16" key="1">
    <citation type="submission" date="2023-07" db="EMBL/GenBank/DDBJ databases">
        <title>A chromosome-level genome assembly of Lolium multiflorum.</title>
        <authorList>
            <person name="Chen Y."/>
            <person name="Copetti D."/>
            <person name="Kolliker R."/>
            <person name="Studer B."/>
        </authorList>
    </citation>
    <scope>NUCLEOTIDE SEQUENCE</scope>
    <source>
        <strain evidence="16">02402/16</strain>
        <tissue evidence="16">Leaf</tissue>
    </source>
</reference>
<sequence>MDALGAALAPLALADAAAPDSPHDPGSACGSPCSVASDCSSVASADFDGLLSPSAPSSSAGPPSLVSDDLPAAATDPSPACSSRSVFALDSPPRWGLESVQGRRPEMEDAAAVVPRFHRIPLWMVAADAAAVDGLDRASFRLPAHFFAVYDGHGGAQVADYCRDRLHAALAEDLRAAEDRVACGGEDDFSCLDSKKRWEKAFVDCFCRVDAEVGARPVAPDAVGSTAVVALVCSSHIIVANCGDSRAVLCRGKEPLPLSLDHKPNREDEYERIEALGGKVIRWNGYRVLGVLAMSRSIGDRYLKPYIIPVPEVTLVARARGDECLVLASDGLWDVLSNQEVCDAARKRILLWHKKNTTSSSPAVARGSTDDGGSPDPAAQAAAEYLSKLALQKGSKDNITVLVVDLKVHRRFRSKT</sequence>
<evidence type="ECO:0000256" key="14">
    <source>
        <dbReference type="SAM" id="MobiDB-lite"/>
    </source>
</evidence>
<evidence type="ECO:0000256" key="13">
    <source>
        <dbReference type="RuleBase" id="RU003465"/>
    </source>
</evidence>
<dbReference type="SMART" id="SM00332">
    <property type="entry name" value="PP2Cc"/>
    <property type="match status" value="1"/>
</dbReference>
<evidence type="ECO:0000256" key="10">
    <source>
        <dbReference type="ARBA" id="ARBA00023211"/>
    </source>
</evidence>
<proteinExistence type="inferred from homology"/>
<dbReference type="GO" id="GO:0009738">
    <property type="term" value="P:abscisic acid-activated signaling pathway"/>
    <property type="evidence" value="ECO:0007669"/>
    <property type="project" value="UniProtKB-KW"/>
</dbReference>
<accession>A0AAD8U613</accession>
<organism evidence="16 17">
    <name type="scientific">Lolium multiflorum</name>
    <name type="common">Italian ryegrass</name>
    <name type="synonym">Lolium perenne subsp. multiflorum</name>
    <dbReference type="NCBI Taxonomy" id="4521"/>
    <lineage>
        <taxon>Eukaryota</taxon>
        <taxon>Viridiplantae</taxon>
        <taxon>Streptophyta</taxon>
        <taxon>Embryophyta</taxon>
        <taxon>Tracheophyta</taxon>
        <taxon>Spermatophyta</taxon>
        <taxon>Magnoliopsida</taxon>
        <taxon>Liliopsida</taxon>
        <taxon>Poales</taxon>
        <taxon>Poaceae</taxon>
        <taxon>BOP clade</taxon>
        <taxon>Pooideae</taxon>
        <taxon>Poodae</taxon>
        <taxon>Poeae</taxon>
        <taxon>Poeae Chloroplast Group 2 (Poeae type)</taxon>
        <taxon>Loliodinae</taxon>
        <taxon>Loliinae</taxon>
        <taxon>Lolium</taxon>
    </lineage>
</organism>
<comment type="cofactor">
    <cofactor evidence="1">
        <name>Mn(2+)</name>
        <dbReference type="ChEBI" id="CHEBI:29035"/>
    </cofactor>
</comment>
<keyword evidence="5" id="KW-0938">Abscisic acid signaling pathway</keyword>
<dbReference type="Proteomes" id="UP001231189">
    <property type="component" value="Unassembled WGS sequence"/>
</dbReference>
<evidence type="ECO:0000256" key="2">
    <source>
        <dbReference type="ARBA" id="ARBA00001946"/>
    </source>
</evidence>
<dbReference type="InterPro" id="IPR015655">
    <property type="entry name" value="PP2C"/>
</dbReference>
<dbReference type="GO" id="GO:0004722">
    <property type="term" value="F:protein serine/threonine phosphatase activity"/>
    <property type="evidence" value="ECO:0007669"/>
    <property type="project" value="UniProtKB-EC"/>
</dbReference>
<evidence type="ECO:0000256" key="7">
    <source>
        <dbReference type="ARBA" id="ARBA00022801"/>
    </source>
</evidence>
<dbReference type="AlphaFoldDB" id="A0AAD8U613"/>
<dbReference type="PROSITE" id="PS01032">
    <property type="entry name" value="PPM_1"/>
    <property type="match status" value="1"/>
</dbReference>
<keyword evidence="7 13" id="KW-0378">Hydrolase</keyword>
<evidence type="ECO:0000256" key="3">
    <source>
        <dbReference type="ARBA" id="ARBA00006702"/>
    </source>
</evidence>
<dbReference type="PROSITE" id="PS51746">
    <property type="entry name" value="PPM_2"/>
    <property type="match status" value="1"/>
</dbReference>
<evidence type="ECO:0000256" key="12">
    <source>
        <dbReference type="ARBA" id="ARBA00048336"/>
    </source>
</evidence>
<evidence type="ECO:0000256" key="1">
    <source>
        <dbReference type="ARBA" id="ARBA00001936"/>
    </source>
</evidence>
<dbReference type="InterPro" id="IPR036457">
    <property type="entry name" value="PPM-type-like_dom_sf"/>
</dbReference>
<comment type="similarity">
    <text evidence="3 13">Belongs to the PP2C family.</text>
</comment>
<dbReference type="SUPFAM" id="SSF81606">
    <property type="entry name" value="PP2C-like"/>
    <property type="match status" value="1"/>
</dbReference>
<evidence type="ECO:0000313" key="17">
    <source>
        <dbReference type="Proteomes" id="UP001231189"/>
    </source>
</evidence>
<evidence type="ECO:0000256" key="5">
    <source>
        <dbReference type="ARBA" id="ARBA00022682"/>
    </source>
</evidence>
<keyword evidence="8" id="KW-0460">Magnesium</keyword>
<protein>
    <recommendedName>
        <fullName evidence="4">protein-serine/threonine phosphatase</fullName>
        <ecNumber evidence="4">3.1.3.16</ecNumber>
    </recommendedName>
</protein>
<dbReference type="EC" id="3.1.3.16" evidence="4"/>
<name>A0AAD8U613_LOLMU</name>
<feature type="region of interest" description="Disordered" evidence="14">
    <location>
        <begin position="16"/>
        <end position="37"/>
    </location>
</feature>
<dbReference type="FunFam" id="3.60.40.10:FF:000025">
    <property type="entry name" value="Protein phosphatase 2C 16"/>
    <property type="match status" value="1"/>
</dbReference>
<feature type="region of interest" description="Disordered" evidence="14">
    <location>
        <begin position="51"/>
        <end position="85"/>
    </location>
</feature>
<comment type="catalytic activity">
    <reaction evidence="11">
        <text>O-phospho-L-seryl-[protein] + H2O = L-seryl-[protein] + phosphate</text>
        <dbReference type="Rhea" id="RHEA:20629"/>
        <dbReference type="Rhea" id="RHEA-COMP:9863"/>
        <dbReference type="Rhea" id="RHEA-COMP:11604"/>
        <dbReference type="ChEBI" id="CHEBI:15377"/>
        <dbReference type="ChEBI" id="CHEBI:29999"/>
        <dbReference type="ChEBI" id="CHEBI:43474"/>
        <dbReference type="ChEBI" id="CHEBI:83421"/>
        <dbReference type="EC" id="3.1.3.16"/>
    </reaction>
</comment>
<evidence type="ECO:0000256" key="8">
    <source>
        <dbReference type="ARBA" id="ARBA00022842"/>
    </source>
</evidence>
<dbReference type="Gene3D" id="3.60.40.10">
    <property type="entry name" value="PPM-type phosphatase domain"/>
    <property type="match status" value="1"/>
</dbReference>
<keyword evidence="10" id="KW-0464">Manganese</keyword>
<dbReference type="InterPro" id="IPR000222">
    <property type="entry name" value="PP2C_BS"/>
</dbReference>
<feature type="region of interest" description="Disordered" evidence="14">
    <location>
        <begin position="359"/>
        <end position="379"/>
    </location>
</feature>
<keyword evidence="17" id="KW-1185">Reference proteome</keyword>
<comment type="caution">
    <text evidence="16">The sequence shown here is derived from an EMBL/GenBank/DDBJ whole genome shotgun (WGS) entry which is preliminary data.</text>
</comment>
<feature type="domain" description="PPM-type phosphatase" evidence="15">
    <location>
        <begin position="94"/>
        <end position="406"/>
    </location>
</feature>
<evidence type="ECO:0000256" key="6">
    <source>
        <dbReference type="ARBA" id="ARBA00022723"/>
    </source>
</evidence>
<dbReference type="EMBL" id="JAUUTY010000001">
    <property type="protein sequence ID" value="KAK1698310.1"/>
    <property type="molecule type" value="Genomic_DNA"/>
</dbReference>
<evidence type="ECO:0000256" key="9">
    <source>
        <dbReference type="ARBA" id="ARBA00022912"/>
    </source>
</evidence>
<evidence type="ECO:0000259" key="15">
    <source>
        <dbReference type="PROSITE" id="PS51746"/>
    </source>
</evidence>
<dbReference type="CDD" id="cd00143">
    <property type="entry name" value="PP2Cc"/>
    <property type="match status" value="1"/>
</dbReference>
<evidence type="ECO:0000256" key="4">
    <source>
        <dbReference type="ARBA" id="ARBA00013081"/>
    </source>
</evidence>